<dbReference type="AlphaFoldDB" id="A0A1S9UAS1"/>
<dbReference type="Proteomes" id="UP000191124">
    <property type="component" value="Unassembled WGS sequence"/>
</dbReference>
<name>A0A1S9UAS1_BACCE</name>
<reference evidence="2 3" key="1">
    <citation type="submission" date="2017-01" db="EMBL/GenBank/DDBJ databases">
        <title>Bacillus cereus isolates.</title>
        <authorList>
            <person name="Beno S.M."/>
        </authorList>
    </citation>
    <scope>NUCLEOTIDE SEQUENCE [LARGE SCALE GENOMIC DNA]</scope>
    <source>
        <strain evidence="2 3">FSL M7-1219</strain>
    </source>
</reference>
<evidence type="ECO:0000256" key="1">
    <source>
        <dbReference type="SAM" id="MobiDB-lite"/>
    </source>
</evidence>
<accession>A0A1S9UAS1</accession>
<sequence>MNMSDKKKNDSKEELALPEIPSLDEPSNREEFGEGITVHIRPYPGMVVGDKVTLEWRDTPSLGEDEKKDKE</sequence>
<protein>
    <submittedName>
        <fullName evidence="2">Uncharacterized protein</fullName>
    </submittedName>
</protein>
<gene>
    <name evidence="2" type="ORF">BW892_25605</name>
</gene>
<dbReference type="RefSeq" id="WP_078181966.1">
    <property type="nucleotide sequence ID" value="NZ_MUAL01000103.1"/>
</dbReference>
<evidence type="ECO:0000313" key="2">
    <source>
        <dbReference type="EMBL" id="OOR19244.1"/>
    </source>
</evidence>
<proteinExistence type="predicted"/>
<dbReference type="EMBL" id="MUAL01000103">
    <property type="protein sequence ID" value="OOR19244.1"/>
    <property type="molecule type" value="Genomic_DNA"/>
</dbReference>
<organism evidence="2 3">
    <name type="scientific">Bacillus cereus</name>
    <dbReference type="NCBI Taxonomy" id="1396"/>
    <lineage>
        <taxon>Bacteria</taxon>
        <taxon>Bacillati</taxon>
        <taxon>Bacillota</taxon>
        <taxon>Bacilli</taxon>
        <taxon>Bacillales</taxon>
        <taxon>Bacillaceae</taxon>
        <taxon>Bacillus</taxon>
        <taxon>Bacillus cereus group</taxon>
    </lineage>
</organism>
<evidence type="ECO:0000313" key="3">
    <source>
        <dbReference type="Proteomes" id="UP000191124"/>
    </source>
</evidence>
<feature type="region of interest" description="Disordered" evidence="1">
    <location>
        <begin position="1"/>
        <end position="35"/>
    </location>
</feature>
<feature type="compositionally biased region" description="Basic and acidic residues" evidence="1">
    <location>
        <begin position="1"/>
        <end position="15"/>
    </location>
</feature>
<comment type="caution">
    <text evidence="2">The sequence shown here is derived from an EMBL/GenBank/DDBJ whole genome shotgun (WGS) entry which is preliminary data.</text>
</comment>